<dbReference type="PANTHER" id="PTHR37984:SF5">
    <property type="entry name" value="PROTEIN NYNRIN-LIKE"/>
    <property type="match status" value="1"/>
</dbReference>
<comment type="caution">
    <text evidence="2">The sequence shown here is derived from an EMBL/GenBank/DDBJ whole genome shotgun (WGS) entry which is preliminary data.</text>
</comment>
<dbReference type="EMBL" id="BLXT01003782">
    <property type="protein sequence ID" value="GFO06693.1"/>
    <property type="molecule type" value="Genomic_DNA"/>
</dbReference>
<dbReference type="AlphaFoldDB" id="A0AAV4AIT1"/>
<reference evidence="2 3" key="1">
    <citation type="journal article" date="2021" name="Elife">
        <title>Chloroplast acquisition without the gene transfer in kleptoplastic sea slugs, Plakobranchus ocellatus.</title>
        <authorList>
            <person name="Maeda T."/>
            <person name="Takahashi S."/>
            <person name="Yoshida T."/>
            <person name="Shimamura S."/>
            <person name="Takaki Y."/>
            <person name="Nagai Y."/>
            <person name="Toyoda A."/>
            <person name="Suzuki Y."/>
            <person name="Arimoto A."/>
            <person name="Ishii H."/>
            <person name="Satoh N."/>
            <person name="Nishiyama T."/>
            <person name="Hasebe M."/>
            <person name="Maruyama T."/>
            <person name="Minagawa J."/>
            <person name="Obokata J."/>
            <person name="Shigenobu S."/>
        </authorList>
    </citation>
    <scope>NUCLEOTIDE SEQUENCE [LARGE SCALE GENOMIC DNA]</scope>
</reference>
<feature type="domain" description="Reverse transcriptase" evidence="1">
    <location>
        <begin position="2"/>
        <end position="91"/>
    </location>
</feature>
<dbReference type="InterPro" id="IPR000477">
    <property type="entry name" value="RT_dom"/>
</dbReference>
<dbReference type="InterPro" id="IPR043128">
    <property type="entry name" value="Rev_trsase/Diguanyl_cyclase"/>
</dbReference>
<evidence type="ECO:0000313" key="3">
    <source>
        <dbReference type="Proteomes" id="UP000735302"/>
    </source>
</evidence>
<name>A0AAV4AIT1_9GAST</name>
<evidence type="ECO:0000313" key="2">
    <source>
        <dbReference type="EMBL" id="GFO06693.1"/>
    </source>
</evidence>
<dbReference type="Pfam" id="PF00078">
    <property type="entry name" value="RVT_1"/>
    <property type="match status" value="1"/>
</dbReference>
<sequence length="92" mass="10841">MNELKCSKIFSHFDTQHAFHQFEFSGESHYIATSAIHFGLRRYKRLMFSINAAPELFQDYLGQILHDIQCIASYIDDVIVYGKTRDEHDRNL</sequence>
<evidence type="ECO:0000259" key="1">
    <source>
        <dbReference type="Pfam" id="PF00078"/>
    </source>
</evidence>
<accession>A0AAV4AIT1</accession>
<keyword evidence="3" id="KW-1185">Reference proteome</keyword>
<dbReference type="PANTHER" id="PTHR37984">
    <property type="entry name" value="PROTEIN CBG26694"/>
    <property type="match status" value="1"/>
</dbReference>
<dbReference type="Proteomes" id="UP000735302">
    <property type="component" value="Unassembled WGS sequence"/>
</dbReference>
<dbReference type="Gene3D" id="3.30.70.270">
    <property type="match status" value="1"/>
</dbReference>
<gene>
    <name evidence="2" type="ORF">PoB_003319800</name>
</gene>
<proteinExistence type="predicted"/>
<dbReference type="InterPro" id="IPR043502">
    <property type="entry name" value="DNA/RNA_pol_sf"/>
</dbReference>
<dbReference type="SUPFAM" id="SSF56672">
    <property type="entry name" value="DNA/RNA polymerases"/>
    <property type="match status" value="1"/>
</dbReference>
<organism evidence="2 3">
    <name type="scientific">Plakobranchus ocellatus</name>
    <dbReference type="NCBI Taxonomy" id="259542"/>
    <lineage>
        <taxon>Eukaryota</taxon>
        <taxon>Metazoa</taxon>
        <taxon>Spiralia</taxon>
        <taxon>Lophotrochozoa</taxon>
        <taxon>Mollusca</taxon>
        <taxon>Gastropoda</taxon>
        <taxon>Heterobranchia</taxon>
        <taxon>Euthyneura</taxon>
        <taxon>Panpulmonata</taxon>
        <taxon>Sacoglossa</taxon>
        <taxon>Placobranchoidea</taxon>
        <taxon>Plakobranchidae</taxon>
        <taxon>Plakobranchus</taxon>
    </lineage>
</organism>
<protein>
    <submittedName>
        <fullName evidence="2">Gag-Pol protein</fullName>
    </submittedName>
</protein>
<dbReference type="Gene3D" id="3.10.10.10">
    <property type="entry name" value="HIV Type 1 Reverse Transcriptase, subunit A, domain 1"/>
    <property type="match status" value="1"/>
</dbReference>
<dbReference type="InterPro" id="IPR050951">
    <property type="entry name" value="Retrovirus_Pol_polyprotein"/>
</dbReference>